<organism evidence="2 3">
    <name type="scientific">Methylopila henanensis</name>
    <dbReference type="NCBI Taxonomy" id="873516"/>
    <lineage>
        <taxon>Bacteria</taxon>
        <taxon>Pseudomonadati</taxon>
        <taxon>Pseudomonadota</taxon>
        <taxon>Alphaproteobacteria</taxon>
        <taxon>Hyphomicrobiales</taxon>
        <taxon>Methylopilaceae</taxon>
        <taxon>Methylopila</taxon>
    </lineage>
</organism>
<dbReference type="Gene3D" id="3.30.365.10">
    <property type="entry name" value="Aldehyde oxidase/xanthine dehydrogenase, molybdopterin binding domain"/>
    <property type="match status" value="4"/>
</dbReference>
<dbReference type="SMART" id="SM01008">
    <property type="entry name" value="Ald_Xan_dh_C"/>
    <property type="match status" value="1"/>
</dbReference>
<protein>
    <submittedName>
        <fullName evidence="2">Xanthine dehydrogenase family protein molybdopterin-binding subunit</fullName>
    </submittedName>
</protein>
<evidence type="ECO:0000313" key="3">
    <source>
        <dbReference type="Proteomes" id="UP001597308"/>
    </source>
</evidence>
<dbReference type="PANTHER" id="PTHR11908">
    <property type="entry name" value="XANTHINE DEHYDROGENASE"/>
    <property type="match status" value="1"/>
</dbReference>
<dbReference type="InterPro" id="IPR046867">
    <property type="entry name" value="AldOxase/xan_DH_MoCoBD2"/>
</dbReference>
<dbReference type="Pfam" id="PF02738">
    <property type="entry name" value="MoCoBD_1"/>
    <property type="match status" value="1"/>
</dbReference>
<name>A0ABW4K1L5_9HYPH</name>
<dbReference type="RefSeq" id="WP_378796966.1">
    <property type="nucleotide sequence ID" value="NZ_JBHUER010000002.1"/>
</dbReference>
<dbReference type="Proteomes" id="UP001597308">
    <property type="component" value="Unassembled WGS sequence"/>
</dbReference>
<comment type="caution">
    <text evidence="2">The sequence shown here is derived from an EMBL/GenBank/DDBJ whole genome shotgun (WGS) entry which is preliminary data.</text>
</comment>
<dbReference type="SUPFAM" id="SSF54665">
    <property type="entry name" value="CO dehydrogenase molybdoprotein N-domain-like"/>
    <property type="match status" value="1"/>
</dbReference>
<dbReference type="EMBL" id="JBHUER010000002">
    <property type="protein sequence ID" value="MFD1702014.1"/>
    <property type="molecule type" value="Genomic_DNA"/>
</dbReference>
<dbReference type="Gene3D" id="3.90.1170.50">
    <property type="entry name" value="Aldehyde oxidase/xanthine dehydrogenase, a/b hammerhead"/>
    <property type="match status" value="1"/>
</dbReference>
<dbReference type="InterPro" id="IPR016208">
    <property type="entry name" value="Ald_Oxase/xanthine_DH-like"/>
</dbReference>
<accession>A0ABW4K1L5</accession>
<dbReference type="InterPro" id="IPR000674">
    <property type="entry name" value="Ald_Oxase/Xan_DH_a/b"/>
</dbReference>
<dbReference type="InterPro" id="IPR037165">
    <property type="entry name" value="AldOxase/xan_DH_Mopterin-bd_sf"/>
</dbReference>
<proteinExistence type="predicted"/>
<reference evidence="3" key="1">
    <citation type="journal article" date="2019" name="Int. J. Syst. Evol. Microbiol.">
        <title>The Global Catalogue of Microorganisms (GCM) 10K type strain sequencing project: providing services to taxonomists for standard genome sequencing and annotation.</title>
        <authorList>
            <consortium name="The Broad Institute Genomics Platform"/>
            <consortium name="The Broad Institute Genome Sequencing Center for Infectious Disease"/>
            <person name="Wu L."/>
            <person name="Ma J."/>
        </authorList>
    </citation>
    <scope>NUCLEOTIDE SEQUENCE [LARGE SCALE GENOMIC DNA]</scope>
    <source>
        <strain evidence="3">KCTC 23707</strain>
    </source>
</reference>
<keyword evidence="3" id="KW-1185">Reference proteome</keyword>
<dbReference type="InterPro" id="IPR036856">
    <property type="entry name" value="Ald_Oxase/Xan_DH_a/b_sf"/>
</dbReference>
<dbReference type="SUPFAM" id="SSF56003">
    <property type="entry name" value="Molybdenum cofactor-binding domain"/>
    <property type="match status" value="1"/>
</dbReference>
<evidence type="ECO:0000259" key="1">
    <source>
        <dbReference type="SMART" id="SM01008"/>
    </source>
</evidence>
<feature type="domain" description="Aldehyde oxidase/xanthine dehydrogenase a/b hammerhead" evidence="1">
    <location>
        <begin position="25"/>
        <end position="139"/>
    </location>
</feature>
<evidence type="ECO:0000313" key="2">
    <source>
        <dbReference type="EMBL" id="MFD1702014.1"/>
    </source>
</evidence>
<dbReference type="Pfam" id="PF20256">
    <property type="entry name" value="MoCoBD_2"/>
    <property type="match status" value="1"/>
</dbReference>
<dbReference type="InterPro" id="IPR008274">
    <property type="entry name" value="AldOxase/xan_DH_MoCoBD1"/>
</dbReference>
<gene>
    <name evidence="2" type="ORF">ACFSCV_03260</name>
</gene>
<dbReference type="PANTHER" id="PTHR11908:SF123">
    <property type="entry name" value="ALDEHYDE OXIDOREDUCTASE MOLYBDENUM-BINDING SUBUNIT PAOC"/>
    <property type="match status" value="1"/>
</dbReference>
<sequence>MTTLSPAKGPIGEPLDRVDGRLKVTGAARYAAERKPSAPPLHGVIVGATVAKGRVTAIDAAAAEAAPGVRLVMTHRNAPKQPEFGPARIAGNRFQRARPFLGDDRVRHWGEPVAFVVADTFEQARAAADLVKVTYDAEPHAIGLEEHLREAYAPETINVGMPTDTEVGDFEAAFAAAPVKVDETYHVAQQHHMAIEPHAAVAEWDGDELTVFTASQTIANTRASLAATLGIDREKLRVVSSYIGGGFGGKLGMRAETALAAFAAKALSRPVKAVQTRRQTFYTVGHRPEAIQRVRLSATRDGRLTGVSHEVWMQSSPVEEFAEQTASSTRALYGAPAILTRHRLVNLDMQGGEPVRAPGEAPGLLALESAIDELCYKLGMDPVAFRILNDTQIDPEKKKPFSSRHLVECLREGAARFGWADRPKAPRERREGAKLIGYGVSAAIRPNYIGPCAAHVRVAEDRSVVVRTDMTDIGTGTYTILTQVAAETLGVPLSAVTVELGDSRFPVSPGSGGSWGAASSASAVHDACLKVKAEMARTDEARVFEATGSVKGMRDTQAYKDFSQYCFGAHFAEVEVDEDTGEIRMRRMLGAFAAGRILNAKTARSQMVGGMIWGVSSALFEEAVNDPRTGHIVNGDLAEYHVAAHADAANVDAFFIDEHDERANALGAKGVGELGICGAGAALANAVFNATGVRARRFPITLDQVIAGV</sequence>
<dbReference type="Pfam" id="PF01315">
    <property type="entry name" value="Ald_Xan_dh_C"/>
    <property type="match status" value="1"/>
</dbReference>